<dbReference type="InterPro" id="IPR014436">
    <property type="entry name" value="Extradiol_dOase_DODA"/>
</dbReference>
<dbReference type="RefSeq" id="XP_033422746.1">
    <property type="nucleotide sequence ID" value="XM_033574728.1"/>
</dbReference>
<evidence type="ECO:0000256" key="2">
    <source>
        <dbReference type="ARBA" id="ARBA00007581"/>
    </source>
</evidence>
<comment type="cofactor">
    <cofactor evidence="1">
        <name>Zn(2+)</name>
        <dbReference type="ChEBI" id="CHEBI:29105"/>
    </cofactor>
</comment>
<comment type="similarity">
    <text evidence="2">Belongs to the DODA-type extradiol aromatic ring-opening dioxygenase family.</text>
</comment>
<dbReference type="GO" id="GO:0008270">
    <property type="term" value="F:zinc ion binding"/>
    <property type="evidence" value="ECO:0007669"/>
    <property type="project" value="InterPro"/>
</dbReference>
<reference evidence="8 9" key="1">
    <citation type="submission" date="2019-08" db="EMBL/GenBank/DDBJ databases">
        <title>The genome sequence of a newly discovered highly antifungal drug resistant Aspergillus species, Aspergillus tanneri NIH 1004.</title>
        <authorList>
            <person name="Mounaud S."/>
            <person name="Singh I."/>
            <person name="Joardar V."/>
            <person name="Pakala S."/>
            <person name="Pakala S."/>
            <person name="Venepally P."/>
            <person name="Chung J.K."/>
            <person name="Losada L."/>
            <person name="Nierman W.C."/>
        </authorList>
    </citation>
    <scope>NUCLEOTIDE SEQUENCE [LARGE SCALE GENOMIC DNA]</scope>
    <source>
        <strain evidence="8 9">NIH1004</strain>
    </source>
</reference>
<evidence type="ECO:0000256" key="3">
    <source>
        <dbReference type="ARBA" id="ARBA00022723"/>
    </source>
</evidence>
<keyword evidence="6" id="KW-0812">Transmembrane</keyword>
<keyword evidence="6" id="KW-0472">Membrane</keyword>
<dbReference type="PANTHER" id="PTHR30096">
    <property type="entry name" value="4,5-DOPA DIOXYGENASE EXTRADIOL-LIKE PROTEIN"/>
    <property type="match status" value="1"/>
</dbReference>
<feature type="domain" description="Extradiol ring-cleavage dioxygenase class III enzyme subunit B" evidence="7">
    <location>
        <begin position="107"/>
        <end position="353"/>
    </location>
</feature>
<comment type="caution">
    <text evidence="8">The sequence shown here is derived from an EMBL/GenBank/DDBJ whole genome shotgun (WGS) entry which is preliminary data.</text>
</comment>
<dbReference type="InterPro" id="IPR004183">
    <property type="entry name" value="Xdiol_dOase_suB"/>
</dbReference>
<dbReference type="PANTHER" id="PTHR30096:SF0">
    <property type="entry name" value="4,5-DOPA DIOXYGENASE EXTRADIOL-LIKE PROTEIN"/>
    <property type="match status" value="1"/>
</dbReference>
<dbReference type="Proteomes" id="UP000324241">
    <property type="component" value="Unassembled WGS sequence"/>
</dbReference>
<evidence type="ECO:0000313" key="8">
    <source>
        <dbReference type="EMBL" id="KAA8643384.1"/>
    </source>
</evidence>
<dbReference type="SUPFAM" id="SSF53213">
    <property type="entry name" value="LigB-like"/>
    <property type="match status" value="1"/>
</dbReference>
<evidence type="ECO:0000256" key="6">
    <source>
        <dbReference type="SAM" id="Phobius"/>
    </source>
</evidence>
<dbReference type="VEuPathDB" id="FungiDB:EYZ11_003420"/>
<feature type="transmembrane region" description="Helical" evidence="6">
    <location>
        <begin position="20"/>
        <end position="41"/>
    </location>
</feature>
<dbReference type="Pfam" id="PF02900">
    <property type="entry name" value="LigB"/>
    <property type="match status" value="1"/>
</dbReference>
<evidence type="ECO:0000256" key="5">
    <source>
        <dbReference type="ARBA" id="ARBA00023002"/>
    </source>
</evidence>
<dbReference type="OrthoDB" id="7396853at2759"/>
<dbReference type="Gene3D" id="3.40.830.10">
    <property type="entry name" value="LigB-like"/>
    <property type="match status" value="1"/>
</dbReference>
<dbReference type="GO" id="GO:0016702">
    <property type="term" value="F:oxidoreductase activity, acting on single donors with incorporation of molecular oxygen, incorporation of two atoms of oxygen"/>
    <property type="evidence" value="ECO:0007669"/>
    <property type="project" value="UniProtKB-ARBA"/>
</dbReference>
<protein>
    <recommendedName>
        <fullName evidence="7">Extradiol ring-cleavage dioxygenase class III enzyme subunit B domain-containing protein</fullName>
    </recommendedName>
</protein>
<keyword evidence="6" id="KW-1133">Transmembrane helix</keyword>
<keyword evidence="3" id="KW-0479">Metal-binding</keyword>
<gene>
    <name evidence="8" type="ORF">ATNIH1004_010153</name>
</gene>
<dbReference type="GO" id="GO:0008198">
    <property type="term" value="F:ferrous iron binding"/>
    <property type="evidence" value="ECO:0007669"/>
    <property type="project" value="InterPro"/>
</dbReference>
<keyword evidence="4" id="KW-0862">Zinc</keyword>
<evidence type="ECO:0000259" key="7">
    <source>
        <dbReference type="Pfam" id="PF02900"/>
    </source>
</evidence>
<dbReference type="AlphaFoldDB" id="A0A5M9MDM2"/>
<sequence>MSSPDSPNTQQTNNKKPSSLAVISLITVLVAISIAFLLSYATNNIDPNSNSTANLFQLRQFFRPTSSSSSGLITTAGKESLKSAIASQPYQKQKFDPVKKDKMRTPVYFLSHGGPSIMYDDKHPAYSKLAQIGREITTKVKPRAVVVFSAHWQAGRDTVQVNTAEITDLIYDFYGFPSHYYKEKFPNVGSKELAEKVLGLLGKVGIKAEGVKRGLDHGVWASFKCAFEPDSNPLNVPIVQVSLFKSEDPIQHYRLGQAVSELRDENILIIVSGMAVHNLRDLQFTRGDPKPLPYTASFDEALKDAVTTAPADREKAMADLLKRPDARQAHPYFDHLLPIHIGAGAAGDDLGKRLWTLKEGSMSWAQYRFGEVANSSSFL</sequence>
<proteinExistence type="inferred from homology"/>
<dbReference type="CDD" id="cd07363">
    <property type="entry name" value="45_DOPA_Dioxygenase"/>
    <property type="match status" value="1"/>
</dbReference>
<dbReference type="GeneID" id="54332855"/>
<accession>A0A5M9MDM2</accession>
<dbReference type="EMBL" id="QUQM01000005">
    <property type="protein sequence ID" value="KAA8643384.1"/>
    <property type="molecule type" value="Genomic_DNA"/>
</dbReference>
<evidence type="ECO:0000256" key="1">
    <source>
        <dbReference type="ARBA" id="ARBA00001947"/>
    </source>
</evidence>
<name>A0A5M9MDM2_9EURO</name>
<evidence type="ECO:0000313" key="9">
    <source>
        <dbReference type="Proteomes" id="UP000324241"/>
    </source>
</evidence>
<organism evidence="8 9">
    <name type="scientific">Aspergillus tanneri</name>
    <dbReference type="NCBI Taxonomy" id="1220188"/>
    <lineage>
        <taxon>Eukaryota</taxon>
        <taxon>Fungi</taxon>
        <taxon>Dikarya</taxon>
        <taxon>Ascomycota</taxon>
        <taxon>Pezizomycotina</taxon>
        <taxon>Eurotiomycetes</taxon>
        <taxon>Eurotiomycetidae</taxon>
        <taxon>Eurotiales</taxon>
        <taxon>Aspergillaceae</taxon>
        <taxon>Aspergillus</taxon>
        <taxon>Aspergillus subgen. Circumdati</taxon>
    </lineage>
</organism>
<keyword evidence="5" id="KW-0560">Oxidoreductase</keyword>
<evidence type="ECO:0000256" key="4">
    <source>
        <dbReference type="ARBA" id="ARBA00022833"/>
    </source>
</evidence>